<dbReference type="GO" id="GO:0000176">
    <property type="term" value="C:nuclear exosome (RNase complex)"/>
    <property type="evidence" value="ECO:0007669"/>
    <property type="project" value="TreeGrafter"/>
</dbReference>
<dbReference type="GO" id="GO:0071031">
    <property type="term" value="P:nuclear mRNA surveillance of mRNA 3'-end processing"/>
    <property type="evidence" value="ECO:0007669"/>
    <property type="project" value="TreeGrafter"/>
</dbReference>
<comment type="subcellular location">
    <subcellularLocation>
        <location evidence="1">Nucleus</location>
    </subcellularLocation>
</comment>
<evidence type="ECO:0000256" key="5">
    <source>
        <dbReference type="ARBA" id="ARBA00023242"/>
    </source>
</evidence>
<keyword evidence="7" id="KW-1185">Reference proteome</keyword>
<dbReference type="WBParaSite" id="Hba_13424">
    <property type="protein sequence ID" value="Hba_13424"/>
    <property type="gene ID" value="Hba_13424"/>
</dbReference>
<protein>
    <submittedName>
        <fullName evidence="8">RNB domain-containing protein</fullName>
    </submittedName>
</protein>
<accession>A0A1I7X728</accession>
<organism evidence="7 8">
    <name type="scientific">Heterorhabditis bacteriophora</name>
    <name type="common">Entomopathogenic nematode worm</name>
    <dbReference type="NCBI Taxonomy" id="37862"/>
    <lineage>
        <taxon>Eukaryota</taxon>
        <taxon>Metazoa</taxon>
        <taxon>Ecdysozoa</taxon>
        <taxon>Nematoda</taxon>
        <taxon>Chromadorea</taxon>
        <taxon>Rhabditida</taxon>
        <taxon>Rhabditina</taxon>
        <taxon>Rhabditomorpha</taxon>
        <taxon>Strongyloidea</taxon>
        <taxon>Heterorhabditidae</taxon>
        <taxon>Heterorhabditis</taxon>
    </lineage>
</organism>
<dbReference type="Gene3D" id="2.40.50.140">
    <property type="entry name" value="Nucleic acid-binding proteins"/>
    <property type="match status" value="1"/>
</dbReference>
<evidence type="ECO:0000256" key="2">
    <source>
        <dbReference type="ARBA" id="ARBA00005785"/>
    </source>
</evidence>
<dbReference type="Gene3D" id="2.40.50.700">
    <property type="match status" value="1"/>
</dbReference>
<dbReference type="GO" id="GO:0004519">
    <property type="term" value="F:endonuclease activity"/>
    <property type="evidence" value="ECO:0007669"/>
    <property type="project" value="TreeGrafter"/>
</dbReference>
<dbReference type="PANTHER" id="PTHR23355">
    <property type="entry name" value="RIBONUCLEASE"/>
    <property type="match status" value="1"/>
</dbReference>
<dbReference type="GO" id="GO:0000177">
    <property type="term" value="C:cytoplasmic exosome (RNase complex)"/>
    <property type="evidence" value="ECO:0007669"/>
    <property type="project" value="TreeGrafter"/>
</dbReference>
<keyword evidence="5" id="KW-0539">Nucleus</keyword>
<dbReference type="GO" id="GO:0003723">
    <property type="term" value="F:RNA binding"/>
    <property type="evidence" value="ECO:0007669"/>
    <property type="project" value="InterPro"/>
</dbReference>
<dbReference type="Proteomes" id="UP000095283">
    <property type="component" value="Unplaced"/>
</dbReference>
<dbReference type="InterPro" id="IPR033770">
    <property type="entry name" value="RRP44_S1"/>
</dbReference>
<dbReference type="PANTHER" id="PTHR23355:SF35">
    <property type="entry name" value="EXOSOME COMPLEX EXONUCLEASE RRP44"/>
    <property type="match status" value="1"/>
</dbReference>
<dbReference type="Pfam" id="PF17216">
    <property type="entry name" value="Rrp44_CSD1"/>
    <property type="match status" value="1"/>
</dbReference>
<evidence type="ECO:0000256" key="4">
    <source>
        <dbReference type="ARBA" id="ARBA00022835"/>
    </source>
</evidence>
<evidence type="ECO:0000256" key="1">
    <source>
        <dbReference type="ARBA" id="ARBA00004123"/>
    </source>
</evidence>
<dbReference type="GO" id="GO:0006364">
    <property type="term" value="P:rRNA processing"/>
    <property type="evidence" value="ECO:0007669"/>
    <property type="project" value="UniProtKB-KW"/>
</dbReference>
<dbReference type="PROSITE" id="PS01175">
    <property type="entry name" value="RIBONUCLEASE_II"/>
    <property type="match status" value="1"/>
</dbReference>
<proteinExistence type="inferred from homology"/>
<dbReference type="GO" id="GO:0016075">
    <property type="term" value="P:rRNA catabolic process"/>
    <property type="evidence" value="ECO:0007669"/>
    <property type="project" value="TreeGrafter"/>
</dbReference>
<keyword evidence="4" id="KW-0271">Exosome</keyword>
<dbReference type="InterPro" id="IPR050180">
    <property type="entry name" value="RNR_Ribonuclease"/>
</dbReference>
<dbReference type="InterPro" id="IPR022966">
    <property type="entry name" value="RNase_II/R_CS"/>
</dbReference>
<dbReference type="Pfam" id="PF00773">
    <property type="entry name" value="RNB"/>
    <property type="match status" value="2"/>
</dbReference>
<dbReference type="InterPro" id="IPR012340">
    <property type="entry name" value="NA-bd_OB-fold"/>
</dbReference>
<dbReference type="InterPro" id="IPR001900">
    <property type="entry name" value="RNase_II/R"/>
</dbReference>
<reference evidence="8" key="1">
    <citation type="submission" date="2016-11" db="UniProtKB">
        <authorList>
            <consortium name="WormBaseParasite"/>
        </authorList>
    </citation>
    <scope>IDENTIFICATION</scope>
</reference>
<name>A0A1I7X728_HETBA</name>
<dbReference type="InterPro" id="IPR033771">
    <property type="entry name" value="Rrp44_CSD1"/>
</dbReference>
<comment type="similarity">
    <text evidence="2">Belongs to the RNR ribonuclease family.</text>
</comment>
<dbReference type="AlphaFoldDB" id="A0A1I7X728"/>
<dbReference type="Gene3D" id="2.40.50.690">
    <property type="match status" value="1"/>
</dbReference>
<keyword evidence="3" id="KW-0698">rRNA processing</keyword>
<sequence length="616" mass="69800">MNSLCYEEYSPRFFVFMSELHHETFVAPVKGTSEELRQEKVLSSCGSYLLKHWEKQNILPVILCADNTIMERVQKDYPNTKTIKEYVIGMKDEKKQELIDKMAAYEQNCKEDVQNIFTEHLSYDEIVAGIARGTIKKGIFSTSRENYREATVLIDPETMTSWFIQGTNCNRAVNGDIVAVELLPENEWTASEKEITLSADDDTDKCDEPIAKKQKVSVVPTAKVVGIIKRNWRSYCGILMPSSLKGARRHLFCPAERLIPRIRIETEQLVNIFSVLDIATVIFSRYILAYFRYAFSVIWTMTNDAEIVHTKFHKSLICSKAALTYEEAQELIDNGSSSTDEVTAGLRGLMKLAKLLRERRTANGALTLASSEVSSFSSSVNLQHYQYLVLLIFYRLIVRKKLIHNFRFYLSILIVHFFDVIQCQLNLATNLSSSTIPVPQYQHFGLACPIYTHFTSPIRRYADIIVHRLLAACTGMDDIGSGLLSQTKVQKVCSNINYRHKQAQYAGRASVQLNVLTFFKGREEICEGYVMGIRANGIQIFVPKYGLESIIVLQQGKGTNIDLDDICVKSINGVIRELDRLDEKNIQRPRIALNLVKPAIPGLSVDFDLSSSIGEG</sequence>
<dbReference type="Gene3D" id="3.40.50.1010">
    <property type="entry name" value="5'-nuclease"/>
    <property type="match status" value="1"/>
</dbReference>
<dbReference type="Pfam" id="PF17215">
    <property type="entry name" value="Rrp44_S1"/>
    <property type="match status" value="1"/>
</dbReference>
<evidence type="ECO:0000259" key="6">
    <source>
        <dbReference type="SMART" id="SM00955"/>
    </source>
</evidence>
<dbReference type="SMART" id="SM00955">
    <property type="entry name" value="RNB"/>
    <property type="match status" value="1"/>
</dbReference>
<evidence type="ECO:0000313" key="8">
    <source>
        <dbReference type="WBParaSite" id="Hba_13424"/>
    </source>
</evidence>
<evidence type="ECO:0000256" key="3">
    <source>
        <dbReference type="ARBA" id="ARBA00022552"/>
    </source>
</evidence>
<evidence type="ECO:0000313" key="7">
    <source>
        <dbReference type="Proteomes" id="UP000095283"/>
    </source>
</evidence>
<dbReference type="SUPFAM" id="SSF50249">
    <property type="entry name" value="Nucleic acid-binding proteins"/>
    <property type="match status" value="3"/>
</dbReference>
<feature type="domain" description="RNB" evidence="6">
    <location>
        <begin position="248"/>
        <end position="476"/>
    </location>
</feature>
<dbReference type="GO" id="GO:0000175">
    <property type="term" value="F:3'-5'-RNA exonuclease activity"/>
    <property type="evidence" value="ECO:0007669"/>
    <property type="project" value="TreeGrafter"/>
</dbReference>